<comment type="subcellular location">
    <subcellularLocation>
        <location evidence="1">Vacuole membrane</location>
        <topology evidence="1">Multi-pass membrane protein</topology>
    </subcellularLocation>
</comment>
<dbReference type="VEuPathDB" id="FungiDB:H310_09091"/>
<protein>
    <recommendedName>
        <fullName evidence="14">Multidrug resistance-associated protein 1</fullName>
    </recommendedName>
</protein>
<dbReference type="InterPro" id="IPR050173">
    <property type="entry name" value="ABC_transporter_C-like"/>
</dbReference>
<dbReference type="PROSITE" id="PS50893">
    <property type="entry name" value="ABC_TRANSPORTER_2"/>
    <property type="match status" value="2"/>
</dbReference>
<dbReference type="FunFam" id="3.40.50.300:FF:000997">
    <property type="entry name" value="Multidrug resistance-associated protein 1"/>
    <property type="match status" value="1"/>
</dbReference>
<feature type="transmembrane region" description="Helical" evidence="10">
    <location>
        <begin position="734"/>
        <end position="759"/>
    </location>
</feature>
<dbReference type="STRING" id="157072.A0A024TWH5"/>
<reference evidence="13" key="1">
    <citation type="submission" date="2013-12" db="EMBL/GenBank/DDBJ databases">
        <title>The Genome Sequence of Aphanomyces invadans NJM9701.</title>
        <authorList>
            <consortium name="The Broad Institute Genomics Platform"/>
            <person name="Russ C."/>
            <person name="Tyler B."/>
            <person name="van West P."/>
            <person name="Dieguez-Uribeondo J."/>
            <person name="Young S.K."/>
            <person name="Zeng Q."/>
            <person name="Gargeya S."/>
            <person name="Fitzgerald M."/>
            <person name="Abouelleil A."/>
            <person name="Alvarado L."/>
            <person name="Chapman S.B."/>
            <person name="Gainer-Dewar J."/>
            <person name="Goldberg J."/>
            <person name="Griggs A."/>
            <person name="Gujja S."/>
            <person name="Hansen M."/>
            <person name="Howarth C."/>
            <person name="Imamovic A."/>
            <person name="Ireland A."/>
            <person name="Larimer J."/>
            <person name="McCowan C."/>
            <person name="Murphy C."/>
            <person name="Pearson M."/>
            <person name="Poon T.W."/>
            <person name="Priest M."/>
            <person name="Roberts A."/>
            <person name="Saif S."/>
            <person name="Shea T."/>
            <person name="Sykes S."/>
            <person name="Wortman J."/>
            <person name="Nusbaum C."/>
            <person name="Birren B."/>
        </authorList>
    </citation>
    <scope>NUCLEOTIDE SEQUENCE [LARGE SCALE GENOMIC DNA]</scope>
    <source>
        <strain evidence="13">NJM9701</strain>
    </source>
</reference>
<keyword evidence="7" id="KW-0067">ATP-binding</keyword>
<name>A0A024TWH5_9STRA</name>
<feature type="transmembrane region" description="Helical" evidence="10">
    <location>
        <begin position="825"/>
        <end position="847"/>
    </location>
</feature>
<dbReference type="Pfam" id="PF00664">
    <property type="entry name" value="ABC_membrane"/>
    <property type="match status" value="2"/>
</dbReference>
<dbReference type="GO" id="GO:0016887">
    <property type="term" value="F:ATP hydrolysis activity"/>
    <property type="evidence" value="ECO:0007669"/>
    <property type="project" value="InterPro"/>
</dbReference>
<dbReference type="InterPro" id="IPR003439">
    <property type="entry name" value="ABC_transporter-like_ATP-bd"/>
</dbReference>
<dbReference type="GO" id="GO:0005524">
    <property type="term" value="F:ATP binding"/>
    <property type="evidence" value="ECO:0007669"/>
    <property type="project" value="UniProtKB-KW"/>
</dbReference>
<keyword evidence="3" id="KW-0813">Transport</keyword>
<evidence type="ECO:0000256" key="2">
    <source>
        <dbReference type="ARBA" id="ARBA00009726"/>
    </source>
</evidence>
<dbReference type="InterPro" id="IPR027417">
    <property type="entry name" value="P-loop_NTPase"/>
</dbReference>
<proteinExistence type="inferred from homology"/>
<dbReference type="InterPro" id="IPR011527">
    <property type="entry name" value="ABC1_TM_dom"/>
</dbReference>
<dbReference type="FunFam" id="1.20.1560.10:FF:000013">
    <property type="entry name" value="ABC transporter C family member 2"/>
    <property type="match status" value="1"/>
</dbReference>
<feature type="transmembrane region" description="Helical" evidence="10">
    <location>
        <begin position="801"/>
        <end position="819"/>
    </location>
</feature>
<feature type="domain" description="ABC transporter" evidence="11">
    <location>
        <begin position="1014"/>
        <end position="1248"/>
    </location>
</feature>
<keyword evidence="8 10" id="KW-1133">Transmembrane helix</keyword>
<dbReference type="CDD" id="cd18580">
    <property type="entry name" value="ABC_6TM_ABCC_D2"/>
    <property type="match status" value="1"/>
</dbReference>
<evidence type="ECO:0000256" key="7">
    <source>
        <dbReference type="ARBA" id="ARBA00022840"/>
    </source>
</evidence>
<dbReference type="PANTHER" id="PTHR24223:SF443">
    <property type="entry name" value="MULTIDRUG-RESISTANCE LIKE PROTEIN 1, ISOFORM I"/>
    <property type="match status" value="1"/>
</dbReference>
<evidence type="ECO:0008006" key="14">
    <source>
        <dbReference type="Google" id="ProtNLM"/>
    </source>
</evidence>
<evidence type="ECO:0000259" key="12">
    <source>
        <dbReference type="PROSITE" id="PS50929"/>
    </source>
</evidence>
<dbReference type="PANTHER" id="PTHR24223">
    <property type="entry name" value="ATP-BINDING CASSETTE SUB-FAMILY C"/>
    <property type="match status" value="1"/>
</dbReference>
<evidence type="ECO:0000259" key="11">
    <source>
        <dbReference type="PROSITE" id="PS50893"/>
    </source>
</evidence>
<feature type="domain" description="ABC transmembrane type-1" evidence="12">
    <location>
        <begin position="110"/>
        <end position="374"/>
    </location>
</feature>
<keyword evidence="6" id="KW-0547">Nucleotide-binding</keyword>
<feature type="transmembrane region" description="Helical" evidence="10">
    <location>
        <begin position="229"/>
        <end position="250"/>
    </location>
</feature>
<feature type="domain" description="ABC transmembrane type-1" evidence="12">
    <location>
        <begin position="700"/>
        <end position="974"/>
    </location>
</feature>
<evidence type="ECO:0000256" key="5">
    <source>
        <dbReference type="ARBA" id="ARBA00022737"/>
    </source>
</evidence>
<evidence type="ECO:0000256" key="8">
    <source>
        <dbReference type="ARBA" id="ARBA00022989"/>
    </source>
</evidence>
<organism evidence="13">
    <name type="scientific">Aphanomyces invadans</name>
    <dbReference type="NCBI Taxonomy" id="157072"/>
    <lineage>
        <taxon>Eukaryota</taxon>
        <taxon>Sar</taxon>
        <taxon>Stramenopiles</taxon>
        <taxon>Oomycota</taxon>
        <taxon>Saprolegniomycetes</taxon>
        <taxon>Saprolegniales</taxon>
        <taxon>Verrucalvaceae</taxon>
        <taxon>Aphanomyces</taxon>
    </lineage>
</organism>
<dbReference type="CDD" id="cd03244">
    <property type="entry name" value="ABCC_MRP_domain2"/>
    <property type="match status" value="1"/>
</dbReference>
<evidence type="ECO:0000256" key="6">
    <source>
        <dbReference type="ARBA" id="ARBA00022741"/>
    </source>
</evidence>
<dbReference type="Pfam" id="PF00005">
    <property type="entry name" value="ABC_tran"/>
    <property type="match status" value="2"/>
</dbReference>
<dbReference type="SUPFAM" id="SSF52540">
    <property type="entry name" value="P-loop containing nucleoside triphosphate hydrolases"/>
    <property type="match status" value="2"/>
</dbReference>
<dbReference type="SMART" id="SM00382">
    <property type="entry name" value="AAA"/>
    <property type="match status" value="2"/>
</dbReference>
<evidence type="ECO:0000256" key="4">
    <source>
        <dbReference type="ARBA" id="ARBA00022692"/>
    </source>
</evidence>
<evidence type="ECO:0000256" key="3">
    <source>
        <dbReference type="ARBA" id="ARBA00022448"/>
    </source>
</evidence>
<dbReference type="GO" id="GO:0140359">
    <property type="term" value="F:ABC-type transporter activity"/>
    <property type="evidence" value="ECO:0007669"/>
    <property type="project" value="InterPro"/>
</dbReference>
<dbReference type="InterPro" id="IPR017871">
    <property type="entry name" value="ABC_transporter-like_CS"/>
</dbReference>
<accession>A0A024TWH5</accession>
<dbReference type="AlphaFoldDB" id="A0A024TWH5"/>
<dbReference type="FunFam" id="3.40.50.300:FF:000610">
    <property type="entry name" value="Multidrug resistance-associated ABC transporter"/>
    <property type="match status" value="1"/>
</dbReference>
<dbReference type="Gene3D" id="1.20.1560.10">
    <property type="entry name" value="ABC transporter type 1, transmembrane domain"/>
    <property type="match status" value="2"/>
</dbReference>
<dbReference type="InterPro" id="IPR044726">
    <property type="entry name" value="ABCC_6TM_D2"/>
</dbReference>
<dbReference type="InterPro" id="IPR003593">
    <property type="entry name" value="AAA+_ATPase"/>
</dbReference>
<feature type="transmembrane region" description="Helical" evidence="10">
    <location>
        <begin position="949"/>
        <end position="970"/>
    </location>
</feature>
<comment type="similarity">
    <text evidence="2">Belongs to the ABC transporter superfamily. ABCC family. Conjugate transporter (TC 3.A.1.208) subfamily.</text>
</comment>
<feature type="domain" description="ABC transporter" evidence="11">
    <location>
        <begin position="407"/>
        <end position="633"/>
    </location>
</feature>
<gene>
    <name evidence="13" type="ORF">H310_09091</name>
</gene>
<evidence type="ECO:0000256" key="1">
    <source>
        <dbReference type="ARBA" id="ARBA00004128"/>
    </source>
</evidence>
<dbReference type="InterPro" id="IPR044746">
    <property type="entry name" value="ABCC_6TM_D1"/>
</dbReference>
<dbReference type="CDD" id="cd18579">
    <property type="entry name" value="ABC_6TM_ABCC_D1"/>
    <property type="match status" value="1"/>
</dbReference>
<dbReference type="RefSeq" id="XP_008873278.1">
    <property type="nucleotide sequence ID" value="XM_008875056.1"/>
</dbReference>
<evidence type="ECO:0000256" key="9">
    <source>
        <dbReference type="ARBA" id="ARBA00023136"/>
    </source>
</evidence>
<dbReference type="CDD" id="cd03250">
    <property type="entry name" value="ABCC_MRP_domain1"/>
    <property type="match status" value="1"/>
</dbReference>
<dbReference type="Gene3D" id="3.40.50.300">
    <property type="entry name" value="P-loop containing nucleotide triphosphate hydrolases"/>
    <property type="match status" value="2"/>
</dbReference>
<dbReference type="GeneID" id="20086141"/>
<dbReference type="PROSITE" id="PS50929">
    <property type="entry name" value="ABC_TM1F"/>
    <property type="match status" value="2"/>
</dbReference>
<keyword evidence="5" id="KW-0677">Repeat</keyword>
<sequence length="1254" mass="137794">MAPSEKLQEKLKGEPHKYATFGLRVLQRHPAVSASMVSKLFLSWCMPLVRRTHQLQMDDIWSLEDVNTCEFNTDRFAAVFDKTHSVVWSALQVYGDSFAVTGIWTASTRLLELVGPMVLGQVVASTGDMAHLYQWLVVLLGAKLAKAFLASHTILVEETIGIRFVGALKGLLFRKLLSKGNHRAPGVVELANAYSSDMDALVLGCKAFHNLWIMPIQIAIASTMLYREIGAASFAGMGVIALVMGFSAIVSRRQSNAYRDVATARDNRMQVVKETFGSILVVKLHAWEARCREKMQQRRAKELARIWTFMVIAASSIFSFWAGPLFVSTASFAAYTLVLGQPLTASKVFTSMALFRLLQIPLSDLPMHVTSVLQAQVSLHRIKSYLHQPEKPIRPTPPKQHDGPTMVVIENGTFTWDAADSMAPTLKNISLTVSRGDLVVVHGKVGSGKSSLCNAILGEMHQTKGTTGVYGSIAYCSQEPWIQQMSVRDNILFGSPFDSRKYMRVVEACGLLPDFALMAFGDLTEVGSKGRNLSGGQKARISLARACYSDADIVILDAPLAAIDAVVQKEIMSKCVETLLKSKTVILVTHNGDIIGSPSVNRLVKLEDGSMEHSHIKPSAPMAAKIDIIKVPCVAKPVVGSLPSPLWSPRTMEAGDKWTEHFDHAISEQLGEEERAIGRVGLDVYASYIAAFGGWRTIGLLFAFQTATQVLQVGSDVWLGVWTSSDDAVVYSQWYLGMYTALCLGMMVAVLCRTILVAVSGVRASRVMFENLMTTLLGTSMSFFDETPIGRVVNRFAEDMSLIDIWLPFSYAGVTGWFFSVASSLLTAMFVVRWFGILFLPLIYVYVRVAQLYLRPSRELTRLWNVTNSPVLSFLDEIEHGFMLVRVYGATYIERAVSRHAHHVNSNHRVRFARCSVNAWFELCIQLQGTAIVMIVATGLVLFRSVLSAGMVGLAFNYILMADANIGYLVSNFSWLEINMVGPERVLEYCNLPAEEAMRPQGTSTALAITKGSISFKQVQFRYKPSGQPVLQDLTCNIAGGEKIGIVGRTGAGKSSLTMVLFRMYPLVSGSIHIDGRDIATVAKQDLRRQLSIIPQSPVLFKGTLRQYLDPFGSYDDAALWSVVSKAGLLALVSDMPDKLSTEVADKGANLSVGERQMLCLARALLVQSKIVVLDEATAAMDHDTDVRLQEVIATEFAEATVLTIAHRLHTIMHSDRIMVMDAGRVVEMDTPAALIAAEGVFYRLAKDGGVLAP</sequence>
<dbReference type="PROSITE" id="PS00211">
    <property type="entry name" value="ABC_TRANSPORTER_1"/>
    <property type="match status" value="1"/>
</dbReference>
<keyword evidence="9 10" id="KW-0472">Membrane</keyword>
<feature type="transmembrane region" description="Helical" evidence="10">
    <location>
        <begin position="304"/>
        <end position="326"/>
    </location>
</feature>
<dbReference type="GO" id="GO:0005774">
    <property type="term" value="C:vacuolar membrane"/>
    <property type="evidence" value="ECO:0007669"/>
    <property type="project" value="UniProtKB-SubCell"/>
</dbReference>
<dbReference type="InterPro" id="IPR036640">
    <property type="entry name" value="ABC1_TM_sf"/>
</dbReference>
<keyword evidence="4 10" id="KW-0812">Transmembrane</keyword>
<dbReference type="EMBL" id="KI913971">
    <property type="protein sequence ID" value="ETV97717.1"/>
    <property type="molecule type" value="Genomic_DNA"/>
</dbReference>
<dbReference type="eggNOG" id="KOG0054">
    <property type="taxonomic scope" value="Eukaryota"/>
</dbReference>
<dbReference type="OrthoDB" id="63571at2759"/>
<evidence type="ECO:0000313" key="13">
    <source>
        <dbReference type="EMBL" id="ETV97717.1"/>
    </source>
</evidence>
<evidence type="ECO:0000256" key="10">
    <source>
        <dbReference type="SAM" id="Phobius"/>
    </source>
</evidence>
<dbReference type="SUPFAM" id="SSF90123">
    <property type="entry name" value="ABC transporter transmembrane region"/>
    <property type="match status" value="2"/>
</dbReference>